<feature type="region of interest" description="Disordered" evidence="1">
    <location>
        <begin position="115"/>
        <end position="151"/>
    </location>
</feature>
<protein>
    <submittedName>
        <fullName evidence="2">Uncharacterized protein</fullName>
    </submittedName>
</protein>
<dbReference type="Proteomes" id="UP000324897">
    <property type="component" value="Unassembled WGS sequence"/>
</dbReference>
<evidence type="ECO:0000313" key="2">
    <source>
        <dbReference type="EMBL" id="TVU03074.1"/>
    </source>
</evidence>
<proteinExistence type="predicted"/>
<evidence type="ECO:0000313" key="3">
    <source>
        <dbReference type="Proteomes" id="UP000324897"/>
    </source>
</evidence>
<feature type="compositionally biased region" description="Polar residues" evidence="1">
    <location>
        <begin position="115"/>
        <end position="127"/>
    </location>
</feature>
<evidence type="ECO:0000256" key="1">
    <source>
        <dbReference type="SAM" id="MobiDB-lite"/>
    </source>
</evidence>
<keyword evidence="3" id="KW-1185">Reference proteome</keyword>
<name>A0A5J9SVX4_9POAL</name>
<sequence>MEMHTMHGDIVISPRPTLSSRLHLISISISPSQQLAEMEATMGQKRVPAQAAILLLCCVLLATSLPVTMGQKSVEECRDFCKSHCSGNPLFCSINCYTSCMDMVSLHAVKPNQTNAAGAPHNSTAAEATQLPGGVSVPKGTKPADGGAPKN</sequence>
<accession>A0A5J9SVX4</accession>
<dbReference type="AlphaFoldDB" id="A0A5J9SVX4"/>
<dbReference type="EMBL" id="RWGY01000230">
    <property type="protein sequence ID" value="TVU03074.1"/>
    <property type="molecule type" value="Genomic_DNA"/>
</dbReference>
<dbReference type="Gramene" id="TVU03074">
    <property type="protein sequence ID" value="TVU03074"/>
    <property type="gene ID" value="EJB05_51402"/>
</dbReference>
<comment type="caution">
    <text evidence="2">The sequence shown here is derived from an EMBL/GenBank/DDBJ whole genome shotgun (WGS) entry which is preliminary data.</text>
</comment>
<reference evidence="2 3" key="1">
    <citation type="journal article" date="2019" name="Sci. Rep.">
        <title>A high-quality genome of Eragrostis curvula grass provides insights into Poaceae evolution and supports new strategies to enhance forage quality.</title>
        <authorList>
            <person name="Carballo J."/>
            <person name="Santos B.A.C.M."/>
            <person name="Zappacosta D."/>
            <person name="Garbus I."/>
            <person name="Selva J.P."/>
            <person name="Gallo C.A."/>
            <person name="Diaz A."/>
            <person name="Albertini E."/>
            <person name="Caccamo M."/>
            <person name="Echenique V."/>
        </authorList>
    </citation>
    <scope>NUCLEOTIDE SEQUENCE [LARGE SCALE GENOMIC DNA]</scope>
    <source>
        <strain evidence="3">cv. Victoria</strain>
        <tissue evidence="2">Leaf</tissue>
    </source>
</reference>
<gene>
    <name evidence="2" type="ORF">EJB05_51402</name>
</gene>
<organism evidence="2 3">
    <name type="scientific">Eragrostis curvula</name>
    <name type="common">weeping love grass</name>
    <dbReference type="NCBI Taxonomy" id="38414"/>
    <lineage>
        <taxon>Eukaryota</taxon>
        <taxon>Viridiplantae</taxon>
        <taxon>Streptophyta</taxon>
        <taxon>Embryophyta</taxon>
        <taxon>Tracheophyta</taxon>
        <taxon>Spermatophyta</taxon>
        <taxon>Magnoliopsida</taxon>
        <taxon>Liliopsida</taxon>
        <taxon>Poales</taxon>
        <taxon>Poaceae</taxon>
        <taxon>PACMAD clade</taxon>
        <taxon>Chloridoideae</taxon>
        <taxon>Eragrostideae</taxon>
        <taxon>Eragrostidinae</taxon>
        <taxon>Eragrostis</taxon>
    </lineage>
</organism>